<evidence type="ECO:0000256" key="3">
    <source>
        <dbReference type="ARBA" id="ARBA00023163"/>
    </source>
</evidence>
<proteinExistence type="predicted"/>
<feature type="transmembrane region" description="Helical" evidence="4">
    <location>
        <begin position="156"/>
        <end position="175"/>
    </location>
</feature>
<keyword evidence="7" id="KW-1185">Reference proteome</keyword>
<comment type="caution">
    <text evidence="6">The sequence shown here is derived from an EMBL/GenBank/DDBJ whole genome shotgun (WGS) entry which is preliminary data.</text>
</comment>
<accession>A0A841EUW9</accession>
<keyword evidence="4" id="KW-0812">Transmembrane</keyword>
<dbReference type="AlphaFoldDB" id="A0A841EUW9"/>
<dbReference type="EMBL" id="JACHKT010000011">
    <property type="protein sequence ID" value="MBB6003241.1"/>
    <property type="molecule type" value="Genomic_DNA"/>
</dbReference>
<feature type="domain" description="HTH araC/xylS-type" evidence="5">
    <location>
        <begin position="296"/>
        <end position="404"/>
    </location>
</feature>
<feature type="transmembrane region" description="Helical" evidence="4">
    <location>
        <begin position="6"/>
        <end position="30"/>
    </location>
</feature>
<dbReference type="RefSeq" id="WP_184133576.1">
    <property type="nucleotide sequence ID" value="NZ_JACHKT010000011.1"/>
</dbReference>
<evidence type="ECO:0000313" key="7">
    <source>
        <dbReference type="Proteomes" id="UP000524404"/>
    </source>
</evidence>
<keyword evidence="2 6" id="KW-0238">DNA-binding</keyword>
<dbReference type="InterPro" id="IPR018060">
    <property type="entry name" value="HTH_AraC"/>
</dbReference>
<evidence type="ECO:0000259" key="5">
    <source>
        <dbReference type="PROSITE" id="PS01124"/>
    </source>
</evidence>
<evidence type="ECO:0000313" key="6">
    <source>
        <dbReference type="EMBL" id="MBB6003241.1"/>
    </source>
</evidence>
<dbReference type="SMART" id="SM00342">
    <property type="entry name" value="HTH_ARAC"/>
    <property type="match status" value="1"/>
</dbReference>
<dbReference type="GO" id="GO:0003700">
    <property type="term" value="F:DNA-binding transcription factor activity"/>
    <property type="evidence" value="ECO:0007669"/>
    <property type="project" value="InterPro"/>
</dbReference>
<evidence type="ECO:0000256" key="4">
    <source>
        <dbReference type="SAM" id="Phobius"/>
    </source>
</evidence>
<evidence type="ECO:0000256" key="2">
    <source>
        <dbReference type="ARBA" id="ARBA00023125"/>
    </source>
</evidence>
<dbReference type="PANTHER" id="PTHR43280:SF2">
    <property type="entry name" value="HTH-TYPE TRANSCRIPTIONAL REGULATOR EXSA"/>
    <property type="match status" value="1"/>
</dbReference>
<name>A0A841EUW9_9BACT</name>
<gene>
    <name evidence="6" type="ORF">HNP25_001894</name>
</gene>
<evidence type="ECO:0000256" key="1">
    <source>
        <dbReference type="ARBA" id="ARBA00023015"/>
    </source>
</evidence>
<organism evidence="6 7">
    <name type="scientific">Arcicella rosea</name>
    <dbReference type="NCBI Taxonomy" id="502909"/>
    <lineage>
        <taxon>Bacteria</taxon>
        <taxon>Pseudomonadati</taxon>
        <taxon>Bacteroidota</taxon>
        <taxon>Cytophagia</taxon>
        <taxon>Cytophagales</taxon>
        <taxon>Flectobacillaceae</taxon>
        <taxon>Arcicella</taxon>
    </lineage>
</organism>
<dbReference type="PROSITE" id="PS01124">
    <property type="entry name" value="HTH_ARAC_FAMILY_2"/>
    <property type="match status" value="1"/>
</dbReference>
<keyword evidence="4" id="KW-1133">Transmembrane helix</keyword>
<dbReference type="Proteomes" id="UP000524404">
    <property type="component" value="Unassembled WGS sequence"/>
</dbReference>
<keyword evidence="3" id="KW-0804">Transcription</keyword>
<dbReference type="Pfam" id="PF12833">
    <property type="entry name" value="HTH_18"/>
    <property type="match status" value="1"/>
</dbReference>
<dbReference type="GO" id="GO:0043565">
    <property type="term" value="F:sequence-specific DNA binding"/>
    <property type="evidence" value="ECO:0007669"/>
    <property type="project" value="InterPro"/>
</dbReference>
<feature type="transmembrane region" description="Helical" evidence="4">
    <location>
        <begin position="239"/>
        <end position="259"/>
    </location>
</feature>
<reference evidence="6 7" key="1">
    <citation type="submission" date="2020-08" db="EMBL/GenBank/DDBJ databases">
        <title>Functional genomics of gut bacteria from endangered species of beetles.</title>
        <authorList>
            <person name="Carlos-Shanley C."/>
        </authorList>
    </citation>
    <scope>NUCLEOTIDE SEQUENCE [LARGE SCALE GENOMIC DNA]</scope>
    <source>
        <strain evidence="6 7">S00070</strain>
    </source>
</reference>
<sequence>MYYLDYFINEICKNLSAIGIVIALITFPYLKSKNKSNIFLSSYFLVSAIYALLHYNLINNGNPNIVASLYATTAPLIYLFRPLSYWYVRSMITKKIEFKHWDYLLILPSLLYVIDITPYSLTSFDYKLKIAHLIIEDQNNIFRYPVTYFGTPQFHFNFRPIFSLTVSIAEVIMLYKHFRDNPNHKVNFPTTYRWLWTFSIIGFMITLALSLLSISINSLNHQIKISYDNAVILANATNFLFLSLNISVFLFPKILYGLYNESEQERLNNYPEIIVAHNKSDDYVKASFKIEETRLSEIEVMIQNYFVQEKPYLDDSFSINKLSESLNIPIHHLSYFFNYYLSKKFSDYKNEWRVNYAIQLLKEGILKKYTIEQLYQEAGFSTKSNFYRVFRLHTGKTPIEFLEEINS</sequence>
<keyword evidence="4" id="KW-0472">Membrane</keyword>
<dbReference type="SUPFAM" id="SSF46689">
    <property type="entry name" value="Homeodomain-like"/>
    <property type="match status" value="1"/>
</dbReference>
<feature type="transmembrane region" description="Helical" evidence="4">
    <location>
        <begin position="67"/>
        <end position="88"/>
    </location>
</feature>
<keyword evidence="1" id="KW-0805">Transcription regulation</keyword>
<feature type="transmembrane region" description="Helical" evidence="4">
    <location>
        <begin position="37"/>
        <end position="55"/>
    </location>
</feature>
<feature type="transmembrane region" description="Helical" evidence="4">
    <location>
        <begin position="100"/>
        <end position="121"/>
    </location>
</feature>
<dbReference type="Gene3D" id="1.10.10.60">
    <property type="entry name" value="Homeodomain-like"/>
    <property type="match status" value="1"/>
</dbReference>
<feature type="transmembrane region" description="Helical" evidence="4">
    <location>
        <begin position="195"/>
        <end position="219"/>
    </location>
</feature>
<dbReference type="InterPro" id="IPR009057">
    <property type="entry name" value="Homeodomain-like_sf"/>
</dbReference>
<dbReference type="PANTHER" id="PTHR43280">
    <property type="entry name" value="ARAC-FAMILY TRANSCRIPTIONAL REGULATOR"/>
    <property type="match status" value="1"/>
</dbReference>
<protein>
    <submittedName>
        <fullName evidence="6">AraC-like DNA-binding protein</fullName>
    </submittedName>
</protein>